<name>A0ABZ1ZK41_STRAQ</name>
<gene>
    <name evidence="1" type="ORF">OG367_24040</name>
</gene>
<protein>
    <recommendedName>
        <fullName evidence="3">PucR family transcriptional regulator</fullName>
    </recommendedName>
</protein>
<reference evidence="1" key="1">
    <citation type="submission" date="2022-10" db="EMBL/GenBank/DDBJ databases">
        <title>The complete genomes of actinobacterial strains from the NBC collection.</title>
        <authorList>
            <person name="Joergensen T.S."/>
            <person name="Alvarez Arevalo M."/>
            <person name="Sterndorff E.B."/>
            <person name="Faurdal D."/>
            <person name="Vuksanovic O."/>
            <person name="Mourched A.-S."/>
            <person name="Charusanti P."/>
            <person name="Shaw S."/>
            <person name="Blin K."/>
            <person name="Weber T."/>
        </authorList>
    </citation>
    <scope>NUCLEOTIDE SEQUENCE</scope>
    <source>
        <strain evidence="1">NBC_01436</strain>
    </source>
</reference>
<sequence length="245" mass="26766">MPDRDGTPTAASDPHVLAALVARESDAEVEAVHDPDTGRWTLEWTDGETVEGVERAVRAAGPEAARGLRHGLRYRRRLSESAVALGAVRLATSTDGSGPRPRVDAASVEAFWRDVRLPSPLTEREALLVYGLIYQVHDDHRRNEAEPEQICHLVRQAGLAVILLRTRAALAPAELLTARYAGSHGHPAWRYCLVPMDDARLVRAVHADRTATADHLRAALTLTAGLPDTPEAVTSRLRARLRRCG</sequence>
<dbReference type="Proteomes" id="UP001431926">
    <property type="component" value="Chromosome"/>
</dbReference>
<accession>A0ABZ1ZK41</accession>
<proteinExistence type="predicted"/>
<organism evidence="1 2">
    <name type="scientific">Streptomyces anulatus</name>
    <name type="common">Streptomyces chrysomallus</name>
    <dbReference type="NCBI Taxonomy" id="1892"/>
    <lineage>
        <taxon>Bacteria</taxon>
        <taxon>Bacillati</taxon>
        <taxon>Actinomycetota</taxon>
        <taxon>Actinomycetes</taxon>
        <taxon>Kitasatosporales</taxon>
        <taxon>Streptomycetaceae</taxon>
        <taxon>Streptomyces</taxon>
    </lineage>
</organism>
<keyword evidence="2" id="KW-1185">Reference proteome</keyword>
<evidence type="ECO:0000313" key="2">
    <source>
        <dbReference type="Proteomes" id="UP001431926"/>
    </source>
</evidence>
<evidence type="ECO:0008006" key="3">
    <source>
        <dbReference type="Google" id="ProtNLM"/>
    </source>
</evidence>
<dbReference type="EMBL" id="CP109491">
    <property type="protein sequence ID" value="WUX39104.1"/>
    <property type="molecule type" value="Genomic_DNA"/>
</dbReference>
<evidence type="ECO:0000313" key="1">
    <source>
        <dbReference type="EMBL" id="WUX39104.1"/>
    </source>
</evidence>
<dbReference type="RefSeq" id="WP_329357429.1">
    <property type="nucleotide sequence ID" value="NZ_CP109490.1"/>
</dbReference>